<dbReference type="PROSITE" id="PS51257">
    <property type="entry name" value="PROKAR_LIPOPROTEIN"/>
    <property type="match status" value="1"/>
</dbReference>
<dbReference type="Proteomes" id="UP001604043">
    <property type="component" value="Unassembled WGS sequence"/>
</dbReference>
<name>A0ABW6ZHT4_9HYPH</name>
<reference evidence="1 2" key="1">
    <citation type="submission" date="2024-02" db="EMBL/GenBank/DDBJ databases">
        <title>Expansion and revision of Xanthobacter and proposal of Roseixanthobacter gen. nov.</title>
        <authorList>
            <person name="Soltysiak M.P.M."/>
            <person name="Jalihal A."/>
            <person name="Ory A."/>
            <person name="Chrisophersen C."/>
            <person name="Lee A.D."/>
            <person name="Boulton J."/>
            <person name="Springer M."/>
        </authorList>
    </citation>
    <scope>NUCLEOTIDE SEQUENCE [LARGE SCALE GENOMIC DNA]</scope>
    <source>
        <strain evidence="1 2">CB5</strain>
    </source>
</reference>
<accession>A0ABW6ZHT4</accession>
<keyword evidence="2" id="KW-1185">Reference proteome</keyword>
<proteinExistence type="predicted"/>
<protein>
    <recommendedName>
        <fullName evidence="3">Lipoprotein</fullName>
    </recommendedName>
</protein>
<comment type="caution">
    <text evidence="1">The sequence shown here is derived from an EMBL/GenBank/DDBJ whole genome shotgun (WGS) entry which is preliminary data.</text>
</comment>
<evidence type="ECO:0000313" key="1">
    <source>
        <dbReference type="EMBL" id="MFG1253360.1"/>
    </source>
</evidence>
<dbReference type="EMBL" id="JBAFUR010000003">
    <property type="protein sequence ID" value="MFG1253360.1"/>
    <property type="molecule type" value="Genomic_DNA"/>
</dbReference>
<gene>
    <name evidence="1" type="ORF">V5F30_14220</name>
</gene>
<sequence length="45" mass="4501">MRVAIRLAAVAALAIAVSGCDKCGNWFGQGTPVGKPGACQSATPR</sequence>
<dbReference type="RefSeq" id="WP_155982215.1">
    <property type="nucleotide sequence ID" value="NZ_JAMJXC010000001.1"/>
</dbReference>
<organism evidence="1 2">
    <name type="scientific">Xanthobacter aminoxidans</name>
    <dbReference type="NCBI Taxonomy" id="186280"/>
    <lineage>
        <taxon>Bacteria</taxon>
        <taxon>Pseudomonadati</taxon>
        <taxon>Pseudomonadota</taxon>
        <taxon>Alphaproteobacteria</taxon>
        <taxon>Hyphomicrobiales</taxon>
        <taxon>Xanthobacteraceae</taxon>
        <taxon>Xanthobacter</taxon>
    </lineage>
</organism>
<evidence type="ECO:0008006" key="3">
    <source>
        <dbReference type="Google" id="ProtNLM"/>
    </source>
</evidence>
<evidence type="ECO:0000313" key="2">
    <source>
        <dbReference type="Proteomes" id="UP001604043"/>
    </source>
</evidence>